<evidence type="ECO:0000313" key="3">
    <source>
        <dbReference type="Proteomes" id="UP000230233"/>
    </source>
</evidence>
<keyword evidence="1" id="KW-0472">Membrane</keyword>
<dbReference type="PANTHER" id="PTHR45907">
    <property type="entry name" value="SERPENTINE RECEPTOR, CLASS J"/>
    <property type="match status" value="1"/>
</dbReference>
<comment type="caution">
    <text evidence="2">The sequence shown here is derived from an EMBL/GenBank/DDBJ whole genome shotgun (WGS) entry which is preliminary data.</text>
</comment>
<feature type="transmembrane region" description="Helical" evidence="1">
    <location>
        <begin position="6"/>
        <end position="30"/>
    </location>
</feature>
<reference evidence="3" key="1">
    <citation type="submission" date="2017-10" db="EMBL/GenBank/DDBJ databases">
        <title>Rapid genome shrinkage in a self-fertile nematode reveals novel sperm competition proteins.</title>
        <authorList>
            <person name="Yin D."/>
            <person name="Schwarz E.M."/>
            <person name="Thomas C.G."/>
            <person name="Felde R.L."/>
            <person name="Korf I.F."/>
            <person name="Cutter A.D."/>
            <person name="Schartner C.M."/>
            <person name="Ralston E.J."/>
            <person name="Meyer B.J."/>
            <person name="Haag E.S."/>
        </authorList>
    </citation>
    <scope>NUCLEOTIDE SEQUENCE [LARGE SCALE GENOMIC DNA]</scope>
    <source>
        <strain evidence="3">JU1422</strain>
    </source>
</reference>
<evidence type="ECO:0000313" key="2">
    <source>
        <dbReference type="EMBL" id="PIC25131.1"/>
    </source>
</evidence>
<keyword evidence="1" id="KW-1133">Transmembrane helix</keyword>
<accession>A0A2G5TDH8</accession>
<feature type="transmembrane region" description="Helical" evidence="1">
    <location>
        <begin position="87"/>
        <end position="106"/>
    </location>
</feature>
<evidence type="ECO:0008006" key="4">
    <source>
        <dbReference type="Google" id="ProtNLM"/>
    </source>
</evidence>
<dbReference type="EMBL" id="PDUG01000005">
    <property type="protein sequence ID" value="PIC25131.1"/>
    <property type="molecule type" value="Genomic_DNA"/>
</dbReference>
<dbReference type="Pfam" id="PF10319">
    <property type="entry name" value="7TM_GPCR_Srj"/>
    <property type="match status" value="1"/>
</dbReference>
<protein>
    <recommendedName>
        <fullName evidence="4">Serpentine receptor class gamma</fullName>
    </recommendedName>
</protein>
<dbReference type="PANTHER" id="PTHR45907:SF9">
    <property type="entry name" value="SERPENTINE RECEPTOR, CLASS J"/>
    <property type="match status" value="1"/>
</dbReference>
<keyword evidence="1" id="KW-0812">Transmembrane</keyword>
<organism evidence="2 3">
    <name type="scientific">Caenorhabditis nigoni</name>
    <dbReference type="NCBI Taxonomy" id="1611254"/>
    <lineage>
        <taxon>Eukaryota</taxon>
        <taxon>Metazoa</taxon>
        <taxon>Ecdysozoa</taxon>
        <taxon>Nematoda</taxon>
        <taxon>Chromadorea</taxon>
        <taxon>Rhabditida</taxon>
        <taxon>Rhabditina</taxon>
        <taxon>Rhabditomorpha</taxon>
        <taxon>Rhabditoidea</taxon>
        <taxon>Rhabditidae</taxon>
        <taxon>Peloderinae</taxon>
        <taxon>Caenorhabditis</taxon>
    </lineage>
</organism>
<keyword evidence="3" id="KW-1185">Reference proteome</keyword>
<dbReference type="AlphaFoldDB" id="A0A2G5TDH8"/>
<name>A0A2G5TDH8_9PELO</name>
<feature type="transmembrane region" description="Helical" evidence="1">
    <location>
        <begin position="209"/>
        <end position="242"/>
    </location>
</feature>
<proteinExistence type="predicted"/>
<dbReference type="Proteomes" id="UP000230233">
    <property type="component" value="Chromosome V"/>
</dbReference>
<feature type="transmembrane region" description="Helical" evidence="1">
    <location>
        <begin position="127"/>
        <end position="149"/>
    </location>
</feature>
<sequence>MFINWAHFIIPKFSLILTLIANPIFIYLIHTEKSFQFGSYKYLLLFFAIFNLIAAIFDTLVPCYVHIYRYSAVYFILDGPFFEKSRIGEFLVAGRCALIGGTYGVLNSHFVYRFLSLNNHHFVNQYFLPYGLILSVLWVLFHFFSWAIITDLLMLPDLASRNYARESFEKIYGSMENLSMKIAIYSIMTSLSRGLDYMSPRTLLMQRRLFYALAIQTVIPICVSFMPTVFVSYGAALGIHVFR</sequence>
<feature type="transmembrane region" description="Helical" evidence="1">
    <location>
        <begin position="42"/>
        <end position="67"/>
    </location>
</feature>
<dbReference type="InterPro" id="IPR019423">
    <property type="entry name" value="7TM_GPCR_serpentine_rcpt_Srj"/>
</dbReference>
<evidence type="ECO:0000256" key="1">
    <source>
        <dbReference type="SAM" id="Phobius"/>
    </source>
</evidence>
<dbReference type="OrthoDB" id="5831622at2759"/>
<gene>
    <name evidence="2" type="primary">Cnig_chr_V.g18181</name>
    <name evidence="2" type="ORF">B9Z55_018181</name>
</gene>